<dbReference type="EMBL" id="LQPK01000007">
    <property type="protein sequence ID" value="ORW32623.1"/>
    <property type="molecule type" value="Genomic_DNA"/>
</dbReference>
<dbReference type="Pfam" id="PF01436">
    <property type="entry name" value="NHL"/>
    <property type="match status" value="1"/>
</dbReference>
<dbReference type="PROSITE" id="PS51125">
    <property type="entry name" value="NHL"/>
    <property type="match status" value="2"/>
</dbReference>
<evidence type="ECO:0008006" key="5">
    <source>
        <dbReference type="Google" id="ProtNLM"/>
    </source>
</evidence>
<feature type="repeat" description="NHL" evidence="2">
    <location>
        <begin position="203"/>
        <end position="244"/>
    </location>
</feature>
<proteinExistence type="predicted"/>
<dbReference type="CDD" id="cd14952">
    <property type="entry name" value="NHL_PKND_like"/>
    <property type="match status" value="1"/>
</dbReference>
<comment type="caution">
    <text evidence="3">The sequence shown here is derived from an EMBL/GenBank/DDBJ whole genome shotgun (WGS) entry which is preliminary data.</text>
</comment>
<evidence type="ECO:0000313" key="3">
    <source>
        <dbReference type="EMBL" id="ORW32623.1"/>
    </source>
</evidence>
<reference evidence="3 4" key="1">
    <citation type="journal article" date="2015" name="Emerg. Microbes Infect.">
        <title>Characterization of 17 strains belonging to the Mycobacterium simiae complex and description of Mycobacterium paraense sp. nov.</title>
        <authorList>
            <person name="Fusco da Costa A.R."/>
            <person name="Fedrizzi T."/>
            <person name="Lopes M.L."/>
            <person name="Pecorari M."/>
            <person name="Oliveira da Costa W.L."/>
            <person name="Giacobazzi E."/>
            <person name="da Costa Bahia J.R."/>
            <person name="De Sanctis V."/>
            <person name="Batista Lima K.V."/>
            <person name="Bertorelli R."/>
            <person name="Grottola A."/>
            <person name="Fabio A."/>
            <person name="Mariottini A."/>
            <person name="Ferretti P."/>
            <person name="Di Leva F."/>
            <person name="Fregni Serpini G."/>
            <person name="Tagliazucchi S."/>
            <person name="Rumpianesi F."/>
            <person name="Jousson O."/>
            <person name="Segata N."/>
            <person name="Tortoli E."/>
        </authorList>
    </citation>
    <scope>NUCLEOTIDE SEQUENCE [LARGE SCALE GENOMIC DNA]</scope>
    <source>
        <strain evidence="3 4">FI-07156</strain>
    </source>
</reference>
<keyword evidence="1" id="KW-0677">Repeat</keyword>
<dbReference type="InterPro" id="IPR035016">
    <property type="entry name" value="NHL_PKND"/>
</dbReference>
<evidence type="ECO:0000313" key="4">
    <source>
        <dbReference type="Proteomes" id="UP000193801"/>
    </source>
</evidence>
<gene>
    <name evidence="3" type="ORF">AWB91_11890</name>
</gene>
<dbReference type="InterPro" id="IPR050952">
    <property type="entry name" value="TRIM-NHL_E3_ligases"/>
</dbReference>
<evidence type="ECO:0000256" key="1">
    <source>
        <dbReference type="ARBA" id="ARBA00022737"/>
    </source>
</evidence>
<keyword evidence="4" id="KW-1185">Reference proteome</keyword>
<dbReference type="InterPro" id="IPR001258">
    <property type="entry name" value="NHL_repeat"/>
</dbReference>
<dbReference type="PANTHER" id="PTHR24104">
    <property type="entry name" value="E3 UBIQUITIN-PROTEIN LIGASE NHLRC1-RELATED"/>
    <property type="match status" value="1"/>
</dbReference>
<protein>
    <recommendedName>
        <fullName evidence="5">SMP-30/Gluconolactonase/LRE-like region domain-containing protein</fullName>
    </recommendedName>
</protein>
<dbReference type="InterPro" id="IPR011042">
    <property type="entry name" value="6-blade_b-propeller_TolB-like"/>
</dbReference>
<name>A0ABX3VR08_9MYCO</name>
<evidence type="ECO:0000256" key="2">
    <source>
        <dbReference type="PROSITE-ProRule" id="PRU00504"/>
    </source>
</evidence>
<feature type="repeat" description="NHL" evidence="2">
    <location>
        <begin position="161"/>
        <end position="202"/>
    </location>
</feature>
<dbReference type="Gene3D" id="2.40.10.500">
    <property type="match status" value="1"/>
</dbReference>
<dbReference type="Proteomes" id="UP000193801">
    <property type="component" value="Unassembled WGS sequence"/>
</dbReference>
<dbReference type="Gene3D" id="2.120.10.30">
    <property type="entry name" value="TolB, C-terminal domain"/>
    <property type="match status" value="1"/>
</dbReference>
<sequence length="409" mass="41766">MPAVGRISVALSGIPSGTVKPGDPPVEVDVTLCNDSPVAYPEVGLVVVLERCNCATNDLGITEGSVERFDPATNTWVKLQYPSMGTGMDYLTAYDNLLGLPKGKSVTLRYRIALDSAMTDGAGGVAAVAVTPHPRVQIGKANLAFTVSKEPAAPSNGPAPASRQSVLPFAGLTAPAGVAVDATGNVYVADDGDDRVVKLAAGSNEQTVLPFAGLDAPGGVAVDGAGDVFVADSRNNRVLMLAAGSNTQTVLPFTDLVNPMHVAVDSQGNVYVTDKGRVLRWAPGSSDQTVLPFAGLKWPGDVAADGAGNIFVSDPRNKRMLKLPAGSLEPTVLSVAGLDESFAVDSTGGLYVVDPPNKRVLKAPAGSSDGKPLPFQGLNGPHAVAVDGGGNVYVVDNSGFGQVVKLAAG</sequence>
<organism evidence="3 4">
    <name type="scientific">Mycobacterium paraense</name>
    <dbReference type="NCBI Taxonomy" id="767916"/>
    <lineage>
        <taxon>Bacteria</taxon>
        <taxon>Bacillati</taxon>
        <taxon>Actinomycetota</taxon>
        <taxon>Actinomycetes</taxon>
        <taxon>Mycobacteriales</taxon>
        <taxon>Mycobacteriaceae</taxon>
        <taxon>Mycobacterium</taxon>
        <taxon>Mycobacterium simiae complex</taxon>
    </lineage>
</organism>
<dbReference type="PANTHER" id="PTHR24104:SF25">
    <property type="entry name" value="PROTEIN LIN-41"/>
    <property type="match status" value="1"/>
</dbReference>
<dbReference type="SUPFAM" id="SSF101898">
    <property type="entry name" value="NHL repeat"/>
    <property type="match status" value="1"/>
</dbReference>
<accession>A0ABX3VR08</accession>